<dbReference type="Proteomes" id="UP000321580">
    <property type="component" value="Unassembled WGS sequence"/>
</dbReference>
<evidence type="ECO:0000256" key="2">
    <source>
        <dbReference type="ARBA" id="ARBA00022618"/>
    </source>
</evidence>
<dbReference type="RefSeq" id="WP_147168353.1">
    <property type="nucleotide sequence ID" value="NZ_VOOR01000033.1"/>
</dbReference>
<dbReference type="OrthoDB" id="9806226at2"/>
<reference evidence="5 6" key="1">
    <citation type="submission" date="2019-08" db="EMBL/GenBank/DDBJ databases">
        <title>Genome of Phaeodactylibacter luteus.</title>
        <authorList>
            <person name="Bowman J.P."/>
        </authorList>
    </citation>
    <scope>NUCLEOTIDE SEQUENCE [LARGE SCALE GENOMIC DNA]</scope>
    <source>
        <strain evidence="5 6">KCTC 42180</strain>
    </source>
</reference>
<dbReference type="EMBL" id="VOOR01000033">
    <property type="protein sequence ID" value="TXB62225.1"/>
    <property type="molecule type" value="Genomic_DNA"/>
</dbReference>
<evidence type="ECO:0000313" key="6">
    <source>
        <dbReference type="Proteomes" id="UP000321580"/>
    </source>
</evidence>
<dbReference type="SUPFAM" id="SSF46785">
    <property type="entry name" value="Winged helix' DNA-binding domain"/>
    <property type="match status" value="2"/>
</dbReference>
<evidence type="ECO:0000313" key="5">
    <source>
        <dbReference type="EMBL" id="TXB62225.1"/>
    </source>
</evidence>
<dbReference type="InterPro" id="IPR036390">
    <property type="entry name" value="WH_DNA-bd_sf"/>
</dbReference>
<sequence length="202" mass="22733">MDPITTHIESLIFASDQPVSLKEICACLREALEAHIQEEEALSHIDTLRERYAGDHFAFELAEIAGGFQFLTKPAFHPTVGVYLKQTTRKRLSRSALETLAIIAYRQPISKSEMERIRGVSCDYAVQKLLEKELVEIKGREEGPGRPLLYGTSPKFMDYFGLKSLEDLPTPKEFKEADFAIGEKAPIEEEVAEGRGTAEEEE</sequence>
<keyword evidence="1" id="KW-0963">Cytoplasm</keyword>
<dbReference type="PANTHER" id="PTHR34298:SF2">
    <property type="entry name" value="SEGREGATION AND CONDENSATION PROTEIN B"/>
    <property type="match status" value="1"/>
</dbReference>
<dbReference type="GO" id="GO:0051304">
    <property type="term" value="P:chromosome separation"/>
    <property type="evidence" value="ECO:0007669"/>
    <property type="project" value="InterPro"/>
</dbReference>
<dbReference type="Pfam" id="PF04079">
    <property type="entry name" value="SMC_ScpB"/>
    <property type="match status" value="1"/>
</dbReference>
<evidence type="ECO:0000256" key="4">
    <source>
        <dbReference type="ARBA" id="ARBA00023306"/>
    </source>
</evidence>
<dbReference type="InterPro" id="IPR036388">
    <property type="entry name" value="WH-like_DNA-bd_sf"/>
</dbReference>
<dbReference type="NCBIfam" id="TIGR00281">
    <property type="entry name" value="SMC-Scp complex subunit ScpB"/>
    <property type="match status" value="1"/>
</dbReference>
<comment type="caution">
    <text evidence="5">The sequence shown here is derived from an EMBL/GenBank/DDBJ whole genome shotgun (WGS) entry which is preliminary data.</text>
</comment>
<dbReference type="GO" id="GO:0051301">
    <property type="term" value="P:cell division"/>
    <property type="evidence" value="ECO:0007669"/>
    <property type="project" value="UniProtKB-KW"/>
</dbReference>
<keyword evidence="2" id="KW-0132">Cell division</keyword>
<dbReference type="InterPro" id="IPR005234">
    <property type="entry name" value="ScpB_csome_segregation"/>
</dbReference>
<accession>A0A5C6RJV1</accession>
<keyword evidence="4" id="KW-0131">Cell cycle</keyword>
<protein>
    <submittedName>
        <fullName evidence="5">SMC-Scp complex subunit ScpB</fullName>
    </submittedName>
</protein>
<evidence type="ECO:0000256" key="1">
    <source>
        <dbReference type="ARBA" id="ARBA00022490"/>
    </source>
</evidence>
<organism evidence="5 6">
    <name type="scientific">Phaeodactylibacter luteus</name>
    <dbReference type="NCBI Taxonomy" id="1564516"/>
    <lineage>
        <taxon>Bacteria</taxon>
        <taxon>Pseudomonadati</taxon>
        <taxon>Bacteroidota</taxon>
        <taxon>Saprospiria</taxon>
        <taxon>Saprospirales</taxon>
        <taxon>Haliscomenobacteraceae</taxon>
        <taxon>Phaeodactylibacter</taxon>
    </lineage>
</organism>
<keyword evidence="3" id="KW-0159">Chromosome partition</keyword>
<evidence type="ECO:0000256" key="3">
    <source>
        <dbReference type="ARBA" id="ARBA00022829"/>
    </source>
</evidence>
<keyword evidence="6" id="KW-1185">Reference proteome</keyword>
<proteinExistence type="predicted"/>
<name>A0A5C6RJV1_9BACT</name>
<dbReference type="AlphaFoldDB" id="A0A5C6RJV1"/>
<dbReference type="PANTHER" id="PTHR34298">
    <property type="entry name" value="SEGREGATION AND CONDENSATION PROTEIN B"/>
    <property type="match status" value="1"/>
</dbReference>
<gene>
    <name evidence="5" type="primary">scpB</name>
    <name evidence="5" type="ORF">FRY97_14890</name>
</gene>
<dbReference type="Gene3D" id="1.10.10.10">
    <property type="entry name" value="Winged helix-like DNA-binding domain superfamily/Winged helix DNA-binding domain"/>
    <property type="match status" value="2"/>
</dbReference>
<dbReference type="PIRSF" id="PIRSF019345">
    <property type="entry name" value="ScpB"/>
    <property type="match status" value="1"/>
</dbReference>